<dbReference type="Gene3D" id="3.40.630.30">
    <property type="match status" value="2"/>
</dbReference>
<dbReference type="InterPro" id="IPR041380">
    <property type="entry name" value="Acetyltransf_17"/>
</dbReference>
<dbReference type="Pfam" id="PF13530">
    <property type="entry name" value="SCP2_2"/>
    <property type="match status" value="1"/>
</dbReference>
<dbReference type="InterPro" id="IPR016181">
    <property type="entry name" value="Acyl_CoA_acyltransferase"/>
</dbReference>
<dbReference type="InterPro" id="IPR051554">
    <property type="entry name" value="Acetyltransferase_Eis"/>
</dbReference>
<dbReference type="EMBL" id="JBHSFW010000005">
    <property type="protein sequence ID" value="MFC4619040.1"/>
    <property type="molecule type" value="Genomic_DNA"/>
</dbReference>
<dbReference type="PANTHER" id="PTHR37817">
    <property type="entry name" value="N-ACETYLTRANSFERASE EIS"/>
    <property type="match status" value="1"/>
</dbReference>
<feature type="domain" description="N-acetyltransferase" evidence="1">
    <location>
        <begin position="1"/>
        <end position="148"/>
    </location>
</feature>
<organism evidence="2 3">
    <name type="scientific">Camelliibacillus cellulosilyticus</name>
    <dbReference type="NCBI Taxonomy" id="2174486"/>
    <lineage>
        <taxon>Bacteria</taxon>
        <taxon>Bacillati</taxon>
        <taxon>Bacillota</taxon>
        <taxon>Bacilli</taxon>
        <taxon>Bacillales</taxon>
        <taxon>Sporolactobacillaceae</taxon>
        <taxon>Camelliibacillus</taxon>
    </lineage>
</organism>
<keyword evidence="2" id="KW-0012">Acyltransferase</keyword>
<comment type="caution">
    <text evidence="2">The sequence shown here is derived from an EMBL/GenBank/DDBJ whole genome shotgun (WGS) entry which is preliminary data.</text>
</comment>
<reference evidence="3" key="1">
    <citation type="journal article" date="2019" name="Int. J. Syst. Evol. Microbiol.">
        <title>The Global Catalogue of Microorganisms (GCM) 10K type strain sequencing project: providing services to taxonomists for standard genome sequencing and annotation.</title>
        <authorList>
            <consortium name="The Broad Institute Genomics Platform"/>
            <consortium name="The Broad Institute Genome Sequencing Center for Infectious Disease"/>
            <person name="Wu L."/>
            <person name="Ma J."/>
        </authorList>
    </citation>
    <scope>NUCLEOTIDE SEQUENCE [LARGE SCALE GENOMIC DNA]</scope>
    <source>
        <strain evidence="3">CGMCC 1.16306</strain>
    </source>
</reference>
<dbReference type="PROSITE" id="PS51186">
    <property type="entry name" value="GNAT"/>
    <property type="match status" value="1"/>
</dbReference>
<evidence type="ECO:0000313" key="3">
    <source>
        <dbReference type="Proteomes" id="UP001596022"/>
    </source>
</evidence>
<dbReference type="InterPro" id="IPR025559">
    <property type="entry name" value="Eis_dom"/>
</dbReference>
<dbReference type="EC" id="2.3.1.-" evidence="2"/>
<protein>
    <submittedName>
        <fullName evidence="2">Enhanced intracellular survival protein Eis</fullName>
        <ecNumber evidence="2">2.3.1.-</ecNumber>
    </submittedName>
</protein>
<dbReference type="InterPro" id="IPR000182">
    <property type="entry name" value="GNAT_dom"/>
</dbReference>
<sequence>MTVRQLSDNQLRETIRLSEYAFQYKVAKDDIDEWLEKLKKYHRVFGIYEEEQLAAKLHLLSFEVFLGAEKVKMGGVAGVATYPEFRRRGYVKELLKHAFIYMKNHGVCISMLHPFSVAFYRKFGYELLCQQRKSTLTKSDLNIAQIAGGRIKRYNKENHSDDVERVYQQFAARHPGMLVRDRDFWLDFVYDDDWIAAVYYNTSHVPRGYILYNIKDSKMKVEEFVPLDQDARQGLWHFICQHDSMVKEVVMVTPEQEPFFFTLAEPGVKTKIKPYGMVRIVDVLPFFKQYPFNWGSEGEGVFLHISDPFAAWNNLSLRLKDGEVKIVNHDAVDKGISLDINALSTALFGYKRPAELYDIGRISGPKTSIETFDGLIPNNKPFLYDYF</sequence>
<keyword evidence="2" id="KW-0808">Transferase</keyword>
<dbReference type="RefSeq" id="WP_376846141.1">
    <property type="nucleotide sequence ID" value="NZ_JBHSFW010000005.1"/>
</dbReference>
<dbReference type="Gene3D" id="3.30.1050.10">
    <property type="entry name" value="SCP2 sterol-binding domain"/>
    <property type="match status" value="1"/>
</dbReference>
<proteinExistence type="predicted"/>
<dbReference type="GO" id="GO:0016746">
    <property type="term" value="F:acyltransferase activity"/>
    <property type="evidence" value="ECO:0007669"/>
    <property type="project" value="UniProtKB-KW"/>
</dbReference>
<gene>
    <name evidence="2" type="primary">eis</name>
    <name evidence="2" type="ORF">ACFO4N_09980</name>
</gene>
<dbReference type="SUPFAM" id="SSF55718">
    <property type="entry name" value="SCP-like"/>
    <property type="match status" value="1"/>
</dbReference>
<accession>A0ABV9GQW5</accession>
<evidence type="ECO:0000313" key="2">
    <source>
        <dbReference type="EMBL" id="MFC4619040.1"/>
    </source>
</evidence>
<dbReference type="Pfam" id="PF17668">
    <property type="entry name" value="Acetyltransf_17"/>
    <property type="match status" value="1"/>
</dbReference>
<dbReference type="CDD" id="cd04301">
    <property type="entry name" value="NAT_SF"/>
    <property type="match status" value="1"/>
</dbReference>
<dbReference type="SUPFAM" id="SSF55729">
    <property type="entry name" value="Acyl-CoA N-acyltransferases (Nat)"/>
    <property type="match status" value="1"/>
</dbReference>
<keyword evidence="3" id="KW-1185">Reference proteome</keyword>
<evidence type="ECO:0000259" key="1">
    <source>
        <dbReference type="PROSITE" id="PS51186"/>
    </source>
</evidence>
<dbReference type="InterPro" id="IPR036527">
    <property type="entry name" value="SCP2_sterol-bd_dom_sf"/>
</dbReference>
<dbReference type="Pfam" id="PF13527">
    <property type="entry name" value="Acetyltransf_9"/>
    <property type="match status" value="1"/>
</dbReference>
<name>A0ABV9GQW5_9BACL</name>
<dbReference type="Proteomes" id="UP001596022">
    <property type="component" value="Unassembled WGS sequence"/>
</dbReference>
<dbReference type="PANTHER" id="PTHR37817:SF1">
    <property type="entry name" value="N-ACETYLTRANSFERASE EIS"/>
    <property type="match status" value="1"/>
</dbReference>